<dbReference type="PANTHER" id="PTHR11267">
    <property type="entry name" value="T-BOX PROTEIN-RELATED"/>
    <property type="match status" value="1"/>
</dbReference>
<gene>
    <name evidence="8" type="ORF">AALO_G00116450</name>
</gene>
<feature type="compositionally biased region" description="Basic and acidic residues" evidence="6">
    <location>
        <begin position="2020"/>
        <end position="2031"/>
    </location>
</feature>
<dbReference type="InterPro" id="IPR046360">
    <property type="entry name" value="T-box_DNA-bd"/>
</dbReference>
<feature type="region of interest" description="Disordered" evidence="6">
    <location>
        <begin position="651"/>
        <end position="721"/>
    </location>
</feature>
<feature type="region of interest" description="Disordered" evidence="6">
    <location>
        <begin position="837"/>
        <end position="943"/>
    </location>
</feature>
<feature type="region of interest" description="Disordered" evidence="6">
    <location>
        <begin position="1859"/>
        <end position="1886"/>
    </location>
</feature>
<evidence type="ECO:0000256" key="6">
    <source>
        <dbReference type="SAM" id="MobiDB-lite"/>
    </source>
</evidence>
<proteinExistence type="predicted"/>
<feature type="region of interest" description="Disordered" evidence="6">
    <location>
        <begin position="985"/>
        <end position="1008"/>
    </location>
</feature>
<feature type="compositionally biased region" description="Basic and acidic residues" evidence="6">
    <location>
        <begin position="1992"/>
        <end position="2002"/>
    </location>
</feature>
<evidence type="ECO:0000256" key="3">
    <source>
        <dbReference type="ARBA" id="ARBA00023163"/>
    </source>
</evidence>
<dbReference type="InterPro" id="IPR008967">
    <property type="entry name" value="p53-like_TF_DNA-bd_sf"/>
</dbReference>
<feature type="region of interest" description="Disordered" evidence="6">
    <location>
        <begin position="1405"/>
        <end position="1433"/>
    </location>
</feature>
<feature type="region of interest" description="Disordered" evidence="6">
    <location>
        <begin position="1816"/>
        <end position="1846"/>
    </location>
</feature>
<feature type="region of interest" description="Disordered" evidence="6">
    <location>
        <begin position="1930"/>
        <end position="1949"/>
    </location>
</feature>
<evidence type="ECO:0000256" key="4">
    <source>
        <dbReference type="ARBA" id="ARBA00023242"/>
    </source>
</evidence>
<dbReference type="PROSITE" id="PS50252">
    <property type="entry name" value="TBOX_3"/>
    <property type="match status" value="1"/>
</dbReference>
<feature type="compositionally biased region" description="Polar residues" evidence="6">
    <location>
        <begin position="1527"/>
        <end position="1634"/>
    </location>
</feature>
<dbReference type="GO" id="GO:0005634">
    <property type="term" value="C:nucleus"/>
    <property type="evidence" value="ECO:0007669"/>
    <property type="project" value="UniProtKB-SubCell"/>
</dbReference>
<feature type="compositionally biased region" description="Basic and acidic residues" evidence="6">
    <location>
        <begin position="1205"/>
        <end position="1215"/>
    </location>
</feature>
<dbReference type="SUPFAM" id="SSF47459">
    <property type="entry name" value="HLH, helix-loop-helix DNA-binding domain"/>
    <property type="match status" value="1"/>
</dbReference>
<keyword evidence="2 5" id="KW-0238">DNA-binding</keyword>
<feature type="region of interest" description="Disordered" evidence="6">
    <location>
        <begin position="1514"/>
        <end position="1668"/>
    </location>
</feature>
<dbReference type="Pfam" id="PF16059">
    <property type="entry name" value="MGA_dom"/>
    <property type="match status" value="1"/>
</dbReference>
<dbReference type="GO" id="GO:0000978">
    <property type="term" value="F:RNA polymerase II cis-regulatory region sequence-specific DNA binding"/>
    <property type="evidence" value="ECO:0007669"/>
    <property type="project" value="InterPro"/>
</dbReference>
<dbReference type="Pfam" id="PF00907">
    <property type="entry name" value="T-box"/>
    <property type="match status" value="1"/>
</dbReference>
<feature type="compositionally biased region" description="Low complexity" evidence="6">
    <location>
        <begin position="1859"/>
        <end position="1878"/>
    </location>
</feature>
<feature type="compositionally biased region" description="Polar residues" evidence="6">
    <location>
        <begin position="839"/>
        <end position="849"/>
    </location>
</feature>
<feature type="compositionally biased region" description="Polar residues" evidence="6">
    <location>
        <begin position="1342"/>
        <end position="1351"/>
    </location>
</feature>
<name>A0AAV6GQA4_9TELE</name>
<sequence>MANRSGTLWPSEHDMDSEIRVMLDNDSVWQEFHSIETEMLLTRKGRRMFPFCRYRLTGLAPRGLYFLVMDFQLLDEQRYRWTVEGRVPCGPSETHEARGRVYTHPSSPTTGSVWMEDPVVFRAVKLTSNLQNNDGLVVLHSNHRYIPRLHVVPFDPYGRNTVDLDSPETQTFVFPQTEFYAVSCYQNPRLIKLKIKHNPFASQFRHEEMQSDQLMQLPPGGAHESSASLSPDSKHAKGNKWAKKRSSLPSSAEYGLGASLVFKKRMHLSERSLGNDSSRLSGGLNCTEEMFCTDDESHDGDGDDESTQWPLKARLSAPSLKKQVPAKFKSRATASKVSARTFTSTPRVMKRPSLTSQKTPKMRPHRRKSTGSGKNARGSNAVTEAPSEPVEPLACELAVDDVEGMLFVSFSSKDSHDTHVPLKRQPPPLPPQPPLPPPPPSPPSKCPPVLQVQVATRATEPEEVTGEGPEVQQESIVQLQKVLLLDLGFNKHRQVIHPALQQVGLKLNLVDPEVAIDLQYLGVALPLPPFPQSCAEGTIPFVSRTGKTNDLTKIKGWRDKYSSSSDLPSGPPQERAVKVPSAFSSELLDEYLESEGQSISERAETFSSFSDPAAAAAAAGVAYSLPSRGSSYVRTLDSVLKSHVATAIATTSARPTAATRSPTWPAGTSNAKPSPKPGPNSHQVPVHSLKHSPIPGGMSPGVSQSWGSRAHPGGKAPLKRDASLGVSRYTGFTVSQRHLQALEKHAFCRGHTDTYITTERATVALSVLLTAQGSVKADRVSWTTADVLGPCQRDCCRLGCVCLSLTREPRGPTHCRRPQCMFECACFRHRVLLVRPHPDSNTKNNTKTGAQGWRKRHVEKTADEDPKLLAYPISDADKSPRPSPGQRVRVLWEGRASETDPEPLYRPERQRVDTDRTSVLSVALSKPASRSQPRGGGRRVDEVEKDSPVYMYFDSMMTCARVRPINSMPPPQMHILPFAVTDRAKEKAHPSPETSVGKLDAAPSQKSAQVAQKQVLETEAQPTKLLEIVSECNWEPHRNLVLSALNRRLKLNLLTPSFRLGFYRVRLLSTDRQKGLNHSTITYKLSISHIDNDSDDSAEKKSQKKPKLQPPQPPKPGYLKAFKLRPSGSPNRLVEVNGKHYAKARLMLGRMGALHPANRLAAFVTGRMVTLPQTEAEERLRAAVRKTSEALSSSAASSQTQETSVEERAAVRKTSEALSSSAASSQTQETSVGERAPEPLADAPPKEPCASQLLYIPIGSPDGVTPPAQSTLDPAGLVTHAQKVMLKPVGSTQKGALYRQPNGQLVQLVPLKPLQAIRPKPTLGSAPGIQSVFLTPSGPWPENSSSSQDGSTDPDTPPVTPDASAVVAKRFSLSGKSTMCISQGSAAVRTLPGVGAFSFRICPPSEQSKPQALDSQALGEDQNPSQNTSSSLALPGGFTLIQLPKASDGEVKMSVGGAKTAAAAFPQVIDKSYGTLSRKGSKIAGMSKLDTQITGTLVKERKKIVAPVVIPPMVLGTPKPSYISPRTIKQGSGTPQASNTSIRTSRQASETPQASNTSIRTSRQASETPQASNTSIRTSRQASETPQVSNISHRTSQQESGTPQASNASFRTSRQASETPQVSYISHRTSQQDSGIPKANVAAVPPKATGTMHRGPEIQQSSERGTKVLSTPEPLNHIIKERQRRVVQENGFKRLKEVLRISNLKVTQQDILDQARLIIGALKTRERSLERRKAALRDTQSVYIKTISDLSGKSEEQIRKKLQETSKRQRLLEQYRQRQNERNKPSQTQLTAKECDWLTERFAIWKRHKRKRKRKQLLEDQEEEATGVEPAVGTLKPSWRSDVKARDSPELRAALLTPGSNAAQVSSSSQLSSPSNSGAQGQQNIPSSGLDINKVLSLLKVKSLPPQYSHLGAPVKLLLVPVLKNVGKPDEKADAEAKDPAALTDTPSTADATETFSVHAGKVTFSPFSLNPGTTEGPSVCNGRDLKGNCRAVDSSDDHSESLAEDAGNISPSGPVDASSSEHKNESRPKEVPTPGGGEVPGCNIEKPEEQPCSDVAITTETAEHQCVDESVSAAEANMANVHAKQPAPTPTPLVENGYRLVIYGATCR</sequence>
<evidence type="ECO:0000256" key="1">
    <source>
        <dbReference type="ARBA" id="ARBA00023015"/>
    </source>
</evidence>
<feature type="region of interest" description="Disordered" evidence="6">
    <location>
        <begin position="1092"/>
        <end position="1117"/>
    </location>
</feature>
<dbReference type="InterPro" id="IPR032060">
    <property type="entry name" value="MGA_dom"/>
</dbReference>
<feature type="compositionally biased region" description="Polar residues" evidence="6">
    <location>
        <begin position="332"/>
        <end position="346"/>
    </location>
</feature>
<feature type="region of interest" description="Disordered" evidence="6">
    <location>
        <begin position="215"/>
        <end position="244"/>
    </location>
</feature>
<evidence type="ECO:0000313" key="8">
    <source>
        <dbReference type="EMBL" id="KAG5277343.1"/>
    </source>
</evidence>
<organism evidence="8 9">
    <name type="scientific">Alosa alosa</name>
    <name type="common">allis shad</name>
    <dbReference type="NCBI Taxonomy" id="278164"/>
    <lineage>
        <taxon>Eukaryota</taxon>
        <taxon>Metazoa</taxon>
        <taxon>Chordata</taxon>
        <taxon>Craniata</taxon>
        <taxon>Vertebrata</taxon>
        <taxon>Euteleostomi</taxon>
        <taxon>Actinopterygii</taxon>
        <taxon>Neopterygii</taxon>
        <taxon>Teleostei</taxon>
        <taxon>Clupei</taxon>
        <taxon>Clupeiformes</taxon>
        <taxon>Clupeoidei</taxon>
        <taxon>Clupeidae</taxon>
        <taxon>Alosa</taxon>
    </lineage>
</organism>
<dbReference type="Proteomes" id="UP000823561">
    <property type="component" value="Chromosome 8"/>
</dbReference>
<feature type="region of interest" description="Disordered" evidence="6">
    <location>
        <begin position="314"/>
        <end position="390"/>
    </location>
</feature>
<feature type="compositionally biased region" description="Basic residues" evidence="6">
    <location>
        <begin position="360"/>
        <end position="369"/>
    </location>
</feature>
<feature type="region of interest" description="Disordered" evidence="6">
    <location>
        <begin position="414"/>
        <end position="472"/>
    </location>
</feature>
<dbReference type="GO" id="GO:0046983">
    <property type="term" value="F:protein dimerization activity"/>
    <property type="evidence" value="ECO:0007669"/>
    <property type="project" value="InterPro"/>
</dbReference>
<comment type="caution">
    <text evidence="8">The sequence shown here is derived from an EMBL/GenBank/DDBJ whole genome shotgun (WGS) entry which is preliminary data.</text>
</comment>
<keyword evidence="3" id="KW-0804">Transcription</keyword>
<feature type="domain" description="T-box" evidence="7">
    <location>
        <begin position="23"/>
        <end position="206"/>
    </location>
</feature>
<feature type="compositionally biased region" description="Pro residues" evidence="6">
    <location>
        <begin position="424"/>
        <end position="446"/>
    </location>
</feature>
<dbReference type="GO" id="GO:0000785">
    <property type="term" value="C:chromatin"/>
    <property type="evidence" value="ECO:0007669"/>
    <property type="project" value="TreeGrafter"/>
</dbReference>
<keyword evidence="4 5" id="KW-0539">Nucleus</keyword>
<dbReference type="Gene3D" id="2.60.40.820">
    <property type="entry name" value="Transcription factor, T-box"/>
    <property type="match status" value="1"/>
</dbReference>
<feature type="compositionally biased region" description="Low complexity" evidence="6">
    <location>
        <begin position="1189"/>
        <end position="1203"/>
    </location>
</feature>
<feature type="compositionally biased region" description="Basic and acidic residues" evidence="6">
    <location>
        <begin position="890"/>
        <end position="916"/>
    </location>
</feature>
<feature type="region of interest" description="Disordered" evidence="6">
    <location>
        <begin position="1182"/>
        <end position="1246"/>
    </location>
</feature>
<feature type="compositionally biased region" description="Low complexity" evidence="6">
    <location>
        <begin position="1216"/>
        <end position="1231"/>
    </location>
</feature>
<keyword evidence="1" id="KW-0805">Transcription regulation</keyword>
<protein>
    <recommendedName>
        <fullName evidence="7">T-box domain-containing protein</fullName>
    </recommendedName>
</protein>
<feature type="compositionally biased region" description="Low complexity" evidence="6">
    <location>
        <begin position="651"/>
        <end position="663"/>
    </location>
</feature>
<evidence type="ECO:0000256" key="5">
    <source>
        <dbReference type="PROSITE-ProRule" id="PRU00201"/>
    </source>
</evidence>
<dbReference type="GO" id="GO:0000981">
    <property type="term" value="F:DNA-binding transcription factor activity, RNA polymerase II-specific"/>
    <property type="evidence" value="ECO:0007669"/>
    <property type="project" value="TreeGrafter"/>
</dbReference>
<feature type="compositionally biased region" description="Low complexity" evidence="6">
    <location>
        <begin position="1637"/>
        <end position="1648"/>
    </location>
</feature>
<dbReference type="InterPro" id="IPR001699">
    <property type="entry name" value="TF_T-box"/>
</dbReference>
<evidence type="ECO:0000256" key="2">
    <source>
        <dbReference type="ARBA" id="ARBA00023125"/>
    </source>
</evidence>
<keyword evidence="9" id="KW-1185">Reference proteome</keyword>
<dbReference type="SUPFAM" id="SSF49417">
    <property type="entry name" value="p53-like transcription factors"/>
    <property type="match status" value="1"/>
</dbReference>
<feature type="compositionally biased region" description="Polar residues" evidence="6">
    <location>
        <begin position="1422"/>
        <end position="1432"/>
    </location>
</feature>
<dbReference type="SMART" id="SM00425">
    <property type="entry name" value="TBOX"/>
    <property type="match status" value="1"/>
</dbReference>
<reference evidence="8" key="1">
    <citation type="submission" date="2020-10" db="EMBL/GenBank/DDBJ databases">
        <title>Chromosome-scale genome assembly of the Allis shad, Alosa alosa.</title>
        <authorList>
            <person name="Margot Z."/>
            <person name="Christophe K."/>
            <person name="Cabau C."/>
            <person name="Louis A."/>
            <person name="Berthelot C."/>
            <person name="Parey E."/>
            <person name="Roest Crollius H."/>
            <person name="Montfort J."/>
            <person name="Robinson-Rechavi M."/>
            <person name="Bucao C."/>
            <person name="Bouchez O."/>
            <person name="Gislard M."/>
            <person name="Lluch J."/>
            <person name="Milhes M."/>
            <person name="Lampietro C."/>
            <person name="Lopez Roques C."/>
            <person name="Donnadieu C."/>
            <person name="Braasch I."/>
            <person name="Desvignes T."/>
            <person name="Postlethwait J."/>
            <person name="Bobe J."/>
            <person name="Guiguen Y."/>
        </authorList>
    </citation>
    <scope>NUCLEOTIDE SEQUENCE</scope>
    <source>
        <strain evidence="8">M-15738</strain>
        <tissue evidence="8">Blood</tissue>
    </source>
</reference>
<accession>A0AAV6GQA4</accession>
<feature type="compositionally biased region" description="Polar residues" evidence="6">
    <location>
        <begin position="370"/>
        <end position="382"/>
    </location>
</feature>
<dbReference type="PANTHER" id="PTHR11267:SF203">
    <property type="entry name" value="MAX GENE-ASSOCIATED PROTEIN-LIKE"/>
    <property type="match status" value="1"/>
</dbReference>
<dbReference type="InterPro" id="IPR036638">
    <property type="entry name" value="HLH_DNA-bd_sf"/>
</dbReference>
<feature type="region of interest" description="Disordered" evidence="6">
    <location>
        <begin position="1319"/>
        <end position="1362"/>
    </location>
</feature>
<dbReference type="GO" id="GO:0001708">
    <property type="term" value="P:cell fate specification"/>
    <property type="evidence" value="ECO:0007669"/>
    <property type="project" value="TreeGrafter"/>
</dbReference>
<comment type="subcellular location">
    <subcellularLocation>
        <location evidence="5">Nucleus</location>
    </subcellularLocation>
</comment>
<evidence type="ECO:0000259" key="7">
    <source>
        <dbReference type="PROSITE" id="PS50252"/>
    </source>
</evidence>
<evidence type="ECO:0000313" key="9">
    <source>
        <dbReference type="Proteomes" id="UP000823561"/>
    </source>
</evidence>
<comment type="caution">
    <text evidence="5">Lacks conserved residue(s) required for the propagation of feature annotation.</text>
</comment>
<feature type="compositionally biased region" description="Polar residues" evidence="6">
    <location>
        <begin position="1405"/>
        <end position="1414"/>
    </location>
</feature>
<dbReference type="PRINTS" id="PR00937">
    <property type="entry name" value="TBOX"/>
</dbReference>
<dbReference type="EMBL" id="JADWDJ010000008">
    <property type="protein sequence ID" value="KAG5277343.1"/>
    <property type="molecule type" value="Genomic_DNA"/>
</dbReference>
<dbReference type="GO" id="GO:0045893">
    <property type="term" value="P:positive regulation of DNA-templated transcription"/>
    <property type="evidence" value="ECO:0007669"/>
    <property type="project" value="InterPro"/>
</dbReference>
<dbReference type="InterPro" id="IPR036960">
    <property type="entry name" value="T-box_sf"/>
</dbReference>
<feature type="region of interest" description="Disordered" evidence="6">
    <location>
        <begin position="1992"/>
        <end position="2052"/>
    </location>
</feature>
<feature type="compositionally biased region" description="Basic and acidic residues" evidence="6">
    <location>
        <begin position="1930"/>
        <end position="1939"/>
    </location>
</feature>